<keyword evidence="2" id="KW-1133">Transmembrane helix</keyword>
<dbReference type="EMBL" id="NPBY01000045">
    <property type="protein sequence ID" value="PAD75404.1"/>
    <property type="molecule type" value="Genomic_DNA"/>
</dbReference>
<gene>
    <name evidence="3" type="ORF">CHH67_14375</name>
</gene>
<evidence type="ECO:0000313" key="4">
    <source>
        <dbReference type="Proteomes" id="UP000215596"/>
    </source>
</evidence>
<proteinExistence type="predicted"/>
<evidence type="ECO:0000313" key="3">
    <source>
        <dbReference type="EMBL" id="PAD75404.1"/>
    </source>
</evidence>
<evidence type="ECO:0008006" key="5">
    <source>
        <dbReference type="Google" id="ProtNLM"/>
    </source>
</evidence>
<dbReference type="OrthoDB" id="2666125at2"/>
<comment type="caution">
    <text evidence="3">The sequence shown here is derived from an EMBL/GenBank/DDBJ whole genome shotgun (WGS) entry which is preliminary data.</text>
</comment>
<keyword evidence="2" id="KW-0812">Transmembrane</keyword>
<dbReference type="Proteomes" id="UP000215596">
    <property type="component" value="Unassembled WGS sequence"/>
</dbReference>
<dbReference type="RefSeq" id="WP_095265894.1">
    <property type="nucleotide sequence ID" value="NZ_NPBY01000045.1"/>
</dbReference>
<feature type="transmembrane region" description="Helical" evidence="2">
    <location>
        <begin position="52"/>
        <end position="70"/>
    </location>
</feature>
<feature type="region of interest" description="Disordered" evidence="1">
    <location>
        <begin position="396"/>
        <end position="415"/>
    </location>
</feature>
<dbReference type="AlphaFoldDB" id="A0A268EQK2"/>
<name>A0A268EQK2_9BACL</name>
<sequence>MFEREERWLREMGRDAADKAQAETTPDDALDTAIRSGIRQGRQRTKRRRQGLFALAGACALVLIMMGWSWESLVPQRAQSIEGPYPPLTGFDFGEDVTLNAANAHGLIQPVHQSVSEGDYTANINGVLVGSQQLVIFYTLENHSGQPMKLLRTDIERTGSDIPLESFSVMSPYAEPDQSVHRSWLDIRLENASQLADEITVSFAVAPYSTNIAHATEAENEIRLDVDISLDLGISSQFTTVTPLNQMLEIEGQRYDVEQAILSPAGIVVKATVPNSNTMKVTGLVEPYVESVIDGEVARLASRGAFLPGEDGQMTYFFDSNILDQPESLTLKAGGLLAVDPSTMQVVVDTEKGEVIHSPDGGMQFGSYEDHVLVLEYREEDERLFGSVSFEPEFVDGEGRRHTPREEAGSRTTSSMDAGAKIIRQYIYLKPQAYPQPLTFELSSYPGAIEKAIEIPLQ</sequence>
<evidence type="ECO:0000256" key="1">
    <source>
        <dbReference type="SAM" id="MobiDB-lite"/>
    </source>
</evidence>
<reference evidence="3 4" key="1">
    <citation type="submission" date="2017-07" db="EMBL/GenBank/DDBJ databases">
        <title>Isolation and whole genome analysis of endospore-forming bacteria from heroin.</title>
        <authorList>
            <person name="Kalinowski J."/>
            <person name="Ahrens B."/>
            <person name="Al-Dilaimi A."/>
            <person name="Winkler A."/>
            <person name="Wibberg D."/>
            <person name="Schleenbecker U."/>
            <person name="Ruckert C."/>
            <person name="Wolfel R."/>
            <person name="Grass G."/>
        </authorList>
    </citation>
    <scope>NUCLEOTIDE SEQUENCE [LARGE SCALE GENOMIC DNA]</scope>
    <source>
        <strain evidence="3 4">7537-G1</strain>
    </source>
</reference>
<accession>A0A268EQK2</accession>
<keyword evidence="2" id="KW-0472">Membrane</keyword>
<protein>
    <recommendedName>
        <fullName evidence="5">DUF4179 domain-containing protein</fullName>
    </recommendedName>
</protein>
<evidence type="ECO:0000256" key="2">
    <source>
        <dbReference type="SAM" id="Phobius"/>
    </source>
</evidence>
<organism evidence="3 4">
    <name type="scientific">Paenibacillus campinasensis</name>
    <dbReference type="NCBI Taxonomy" id="66347"/>
    <lineage>
        <taxon>Bacteria</taxon>
        <taxon>Bacillati</taxon>
        <taxon>Bacillota</taxon>
        <taxon>Bacilli</taxon>
        <taxon>Bacillales</taxon>
        <taxon>Paenibacillaceae</taxon>
        <taxon>Paenibacillus</taxon>
    </lineage>
</organism>
<feature type="compositionally biased region" description="Basic and acidic residues" evidence="1">
    <location>
        <begin position="397"/>
        <end position="409"/>
    </location>
</feature>